<reference evidence="3" key="1">
    <citation type="submission" date="2024-04" db="EMBL/GenBank/DDBJ databases">
        <authorList>
            <person name="Shaw F."/>
            <person name="Minotto A."/>
        </authorList>
    </citation>
    <scope>NUCLEOTIDE SEQUENCE [LARGE SCALE GENOMIC DNA]</scope>
</reference>
<evidence type="ECO:0000313" key="3">
    <source>
        <dbReference type="Proteomes" id="UP001497453"/>
    </source>
</evidence>
<sequence length="104" mass="10969">MKRFAVRKRGPSQKGLLSFETAISSLPEKQVEEAKTVGATRLAVETNPRAPKDVTEPLEGTEGVWRGTAAAEDAGTSTGKGGQSVVTRLYEERAPSTTKPASPG</sequence>
<proteinExistence type="predicted"/>
<name>A0ABP1CP38_9APHY</name>
<gene>
    <name evidence="2" type="ORF">GFSPODELE1_LOCUS1655</name>
</gene>
<evidence type="ECO:0000256" key="1">
    <source>
        <dbReference type="SAM" id="MobiDB-lite"/>
    </source>
</evidence>
<feature type="region of interest" description="Disordered" evidence="1">
    <location>
        <begin position="47"/>
        <end position="104"/>
    </location>
</feature>
<keyword evidence="3" id="KW-1185">Reference proteome</keyword>
<dbReference type="Proteomes" id="UP001497453">
    <property type="component" value="Chromosome 10"/>
</dbReference>
<accession>A0ABP1CP38</accession>
<protein>
    <submittedName>
        <fullName evidence="2">Uncharacterized protein</fullName>
    </submittedName>
</protein>
<feature type="compositionally biased region" description="Polar residues" evidence="1">
    <location>
        <begin position="95"/>
        <end position="104"/>
    </location>
</feature>
<evidence type="ECO:0000313" key="2">
    <source>
        <dbReference type="EMBL" id="CAL1697445.1"/>
    </source>
</evidence>
<dbReference type="EMBL" id="OZ037953">
    <property type="protein sequence ID" value="CAL1697445.1"/>
    <property type="molecule type" value="Genomic_DNA"/>
</dbReference>
<organism evidence="2 3">
    <name type="scientific">Somion occarium</name>
    <dbReference type="NCBI Taxonomy" id="3059160"/>
    <lineage>
        <taxon>Eukaryota</taxon>
        <taxon>Fungi</taxon>
        <taxon>Dikarya</taxon>
        <taxon>Basidiomycota</taxon>
        <taxon>Agaricomycotina</taxon>
        <taxon>Agaricomycetes</taxon>
        <taxon>Polyporales</taxon>
        <taxon>Cerrenaceae</taxon>
        <taxon>Somion</taxon>
    </lineage>
</organism>